<dbReference type="Proteomes" id="UP000642070">
    <property type="component" value="Unassembled WGS sequence"/>
</dbReference>
<dbReference type="RefSeq" id="WP_190256400.1">
    <property type="nucleotide sequence ID" value="NZ_BMPI01000071.1"/>
</dbReference>
<organism evidence="2 3">
    <name type="scientific">Dactylosporangium sucinum</name>
    <dbReference type="NCBI Taxonomy" id="1424081"/>
    <lineage>
        <taxon>Bacteria</taxon>
        <taxon>Bacillati</taxon>
        <taxon>Actinomycetota</taxon>
        <taxon>Actinomycetes</taxon>
        <taxon>Micromonosporales</taxon>
        <taxon>Micromonosporaceae</taxon>
        <taxon>Dactylosporangium</taxon>
    </lineage>
</organism>
<reference evidence="2" key="1">
    <citation type="journal article" date="2014" name="Int. J. Syst. Evol. Microbiol.">
        <title>Complete genome sequence of Corynebacterium casei LMG S-19264T (=DSM 44701T), isolated from a smear-ripened cheese.</title>
        <authorList>
            <consortium name="US DOE Joint Genome Institute (JGI-PGF)"/>
            <person name="Walter F."/>
            <person name="Albersmeier A."/>
            <person name="Kalinowski J."/>
            <person name="Ruckert C."/>
        </authorList>
    </citation>
    <scope>NUCLEOTIDE SEQUENCE</scope>
    <source>
        <strain evidence="2">JCM 19831</strain>
    </source>
</reference>
<evidence type="ECO:0000313" key="2">
    <source>
        <dbReference type="EMBL" id="GGM76044.1"/>
    </source>
</evidence>
<evidence type="ECO:0000259" key="1">
    <source>
        <dbReference type="Pfam" id="PF13349"/>
    </source>
</evidence>
<accession>A0A917UCX9</accession>
<proteinExistence type="predicted"/>
<dbReference type="InterPro" id="IPR025164">
    <property type="entry name" value="Toastrack_DUF4097"/>
</dbReference>
<sequence length="272" mass="28561">MRAWKITGAERLAVEEPVNNLSVSLVAGRLNVVGSDEGPARVEITSIGERPVEVSVDDGTLTVWHEFPKKWPGVLWWLFGSRYKVDCSIVVPVGTVVELTVVSGVVIASSLRNGATVDVTSGRVTLLGIDGGVRGKVISGSVEALTLGGEVDLETVSGEIVVADSTAHRVAARTISGSVTCDLDNPPDNTDVQLDTVSGEITVRVREDSDLRVSVNAVSGHVVNAFPELDQVGRGTVTGRLGSGTRGRLAVNATSGTISLLRRPVDDEEASE</sequence>
<evidence type="ECO:0000313" key="3">
    <source>
        <dbReference type="Proteomes" id="UP000642070"/>
    </source>
</evidence>
<reference evidence="2" key="2">
    <citation type="submission" date="2020-09" db="EMBL/GenBank/DDBJ databases">
        <authorList>
            <person name="Sun Q."/>
            <person name="Ohkuma M."/>
        </authorList>
    </citation>
    <scope>NUCLEOTIDE SEQUENCE</scope>
    <source>
        <strain evidence="2">JCM 19831</strain>
    </source>
</reference>
<dbReference type="AlphaFoldDB" id="A0A917UCX9"/>
<dbReference type="EMBL" id="BMPI01000071">
    <property type="protein sequence ID" value="GGM76044.1"/>
    <property type="molecule type" value="Genomic_DNA"/>
</dbReference>
<feature type="domain" description="DUF4097" evidence="1">
    <location>
        <begin position="40"/>
        <end position="260"/>
    </location>
</feature>
<comment type="caution">
    <text evidence="2">The sequence shown here is derived from an EMBL/GenBank/DDBJ whole genome shotgun (WGS) entry which is preliminary data.</text>
</comment>
<name>A0A917UCX9_9ACTN</name>
<gene>
    <name evidence="2" type="ORF">GCM10007977_091890</name>
</gene>
<dbReference type="Pfam" id="PF13349">
    <property type="entry name" value="DUF4097"/>
    <property type="match status" value="1"/>
</dbReference>
<protein>
    <recommendedName>
        <fullName evidence="1">DUF4097 domain-containing protein</fullName>
    </recommendedName>
</protein>
<keyword evidence="3" id="KW-1185">Reference proteome</keyword>